<dbReference type="SUPFAM" id="SSF50978">
    <property type="entry name" value="WD40 repeat-like"/>
    <property type="match status" value="1"/>
</dbReference>
<sequence>MSWLSSLTSAIFGGTSAAASDESQATLLVIEGALFLDRPDAIRGVHECLFTDATLAIRRTDTPFTYHLVVTRTIDEDDAVSAADSDASDLDNDDLLLGNEKIFIVSPSMKFHTGLMMPDNLATLRWCEVDGAPDEIYEFVVPGGTSSPMFQMMRQTVLQCIYQRVYMRSAEGASPADLESLVYVPEGEKQKRVNKGKAKAAVDNDKTPVRPTASATAQQQARQQPTTPTPKSKSTPTQQQQTPTRRARTPSPTPPPPSTNLAKLLPKPVPFPGGNAANMDLTLELDAELFMFLAELDQFQLVTDKCTVQLLTNASDSTDAWLAVESDRGVLIRQPLTQNMNHMFWPDQCAMIWNMYFKDVGTGKDGCVSVSVNLATDAEFREWRRAFTQLHVQATLEASLASMQLDDKDMEYLEQQTSTDRGMGRDDDDDDDDEERRRSSDEESEDEDEEVDDNDGPVGHSGDDDDDDHEHDQASDDDDPTATNSLLTTTRSRTYVVRGGSIGVFGYGPRGKVKFETMIKKVKFNRDPLKPTKVLLHDGERKMILSDATKDATKLYELDLGSEKVVREFSLPGRPVNDLSAAAKSTESAAGAEATFLGVSDRSVFRVDPRMAGSVVSDDSQYTYSKNVGLQAVASSSSGQVAVASAKGELRLFNQVGKRATTALQSAGDAIVHLDVSVDGNYVLATTRSHLLLFDVRHTTAKGAATTAFSTRMPKDGRPSAARLALRPEHVAKMGMAPRFTAAYFNVSVTGESSLVTSTGPYVITWSLDDVIKGRKDKYVIKRYDEDVVADQFRFGDDQQIVLALPNDVQSVSRRRMGRL</sequence>
<keyword evidence="7" id="KW-1185">Reference proteome</keyword>
<feature type="domain" description="Vid27 PH-like" evidence="4">
    <location>
        <begin position="284"/>
        <end position="359"/>
    </location>
</feature>
<evidence type="ECO:0000313" key="7">
    <source>
        <dbReference type="Proteomes" id="UP000193411"/>
    </source>
</evidence>
<feature type="domain" description="Vacuolar import/degradation Vid27 C-terminal" evidence="3">
    <location>
        <begin position="487"/>
        <end position="817"/>
    </location>
</feature>
<dbReference type="PANTHER" id="PTHR31913:SF0">
    <property type="entry name" value="VACUOLAR IMPORT AND DEGRADATION PROTEIN 27"/>
    <property type="match status" value="1"/>
</dbReference>
<gene>
    <name evidence="6" type="ORF">BCR44DRAFT_1413826</name>
</gene>
<dbReference type="InterPro" id="IPR040458">
    <property type="entry name" value="Vid27"/>
</dbReference>
<evidence type="ECO:0000259" key="3">
    <source>
        <dbReference type="Pfam" id="PF08553"/>
    </source>
</evidence>
<proteinExistence type="predicted"/>
<name>A0A1Y2HS71_9FUNG</name>
<dbReference type="Pfam" id="PF17747">
    <property type="entry name" value="VID27_PH"/>
    <property type="match status" value="1"/>
</dbReference>
<evidence type="ECO:0000256" key="1">
    <source>
        <dbReference type="SAM" id="MobiDB-lite"/>
    </source>
</evidence>
<feature type="region of interest" description="Disordered" evidence="1">
    <location>
        <begin position="415"/>
        <end position="487"/>
    </location>
</feature>
<evidence type="ECO:0000259" key="4">
    <source>
        <dbReference type="Pfam" id="PF17747"/>
    </source>
</evidence>
<feature type="compositionally biased region" description="Acidic residues" evidence="1">
    <location>
        <begin position="442"/>
        <end position="455"/>
    </location>
</feature>
<dbReference type="PANTHER" id="PTHR31913">
    <property type="entry name" value="VACUOLAR IMPORT AND DEGRADATION PROTEIN 27"/>
    <property type="match status" value="1"/>
</dbReference>
<keyword evidence="2" id="KW-0732">Signal</keyword>
<dbReference type="GO" id="GO:0005737">
    <property type="term" value="C:cytoplasm"/>
    <property type="evidence" value="ECO:0007669"/>
    <property type="project" value="TreeGrafter"/>
</dbReference>
<dbReference type="AlphaFoldDB" id="A0A1Y2HS71"/>
<accession>A0A1Y2HS71</accession>
<comment type="caution">
    <text evidence="6">The sequence shown here is derived from an EMBL/GenBank/DDBJ whole genome shotgun (WGS) entry which is preliminary data.</text>
</comment>
<feature type="chain" id="PRO_5012260152" evidence="2">
    <location>
        <begin position="18"/>
        <end position="820"/>
    </location>
</feature>
<evidence type="ECO:0000313" key="6">
    <source>
        <dbReference type="EMBL" id="ORZ36573.1"/>
    </source>
</evidence>
<dbReference type="OrthoDB" id="10251113at2759"/>
<dbReference type="InterPro" id="IPR040768">
    <property type="entry name" value="Vid27_PH"/>
</dbReference>
<reference evidence="6 7" key="1">
    <citation type="submission" date="2016-07" db="EMBL/GenBank/DDBJ databases">
        <title>Pervasive Adenine N6-methylation of Active Genes in Fungi.</title>
        <authorList>
            <consortium name="DOE Joint Genome Institute"/>
            <person name="Mondo S.J."/>
            <person name="Dannebaum R.O."/>
            <person name="Kuo R.C."/>
            <person name="Labutti K."/>
            <person name="Haridas S."/>
            <person name="Kuo A."/>
            <person name="Salamov A."/>
            <person name="Ahrendt S.R."/>
            <person name="Lipzen A."/>
            <person name="Sullivan W."/>
            <person name="Andreopoulos W.B."/>
            <person name="Clum A."/>
            <person name="Lindquist E."/>
            <person name="Daum C."/>
            <person name="Ramamoorthy G.K."/>
            <person name="Gryganskyi A."/>
            <person name="Culley D."/>
            <person name="Magnuson J.K."/>
            <person name="James T.Y."/>
            <person name="O'Malley M.A."/>
            <person name="Stajich J.E."/>
            <person name="Spatafora J.W."/>
            <person name="Visel A."/>
            <person name="Grigoriev I.V."/>
        </authorList>
    </citation>
    <scope>NUCLEOTIDE SEQUENCE [LARGE SCALE GENOMIC DNA]</scope>
    <source>
        <strain evidence="6 7">PL171</strain>
    </source>
</reference>
<dbReference type="Gene3D" id="2.130.10.10">
    <property type="entry name" value="YVTN repeat-like/Quinoprotein amine dehydrogenase"/>
    <property type="match status" value="1"/>
</dbReference>
<dbReference type="Proteomes" id="UP000193411">
    <property type="component" value="Unassembled WGS sequence"/>
</dbReference>
<feature type="compositionally biased region" description="Low complexity" evidence="1">
    <location>
        <begin position="211"/>
        <end position="244"/>
    </location>
</feature>
<dbReference type="InterPro" id="IPR040979">
    <property type="entry name" value="Vid27_N"/>
</dbReference>
<dbReference type="Pfam" id="PF17748">
    <property type="entry name" value="VID27_N"/>
    <property type="match status" value="1"/>
</dbReference>
<feature type="domain" description="Vid27 N-terminal" evidence="5">
    <location>
        <begin position="21"/>
        <end position="180"/>
    </location>
</feature>
<dbReference type="InterPro" id="IPR036322">
    <property type="entry name" value="WD40_repeat_dom_sf"/>
</dbReference>
<dbReference type="InterPro" id="IPR015943">
    <property type="entry name" value="WD40/YVTN_repeat-like_dom_sf"/>
</dbReference>
<protein>
    <submittedName>
        <fullName evidence="6">VID27 cytoplasmic protein-domain-containing protein</fullName>
    </submittedName>
</protein>
<feature type="compositionally biased region" description="Acidic residues" evidence="1">
    <location>
        <begin position="463"/>
        <end position="480"/>
    </location>
</feature>
<evidence type="ECO:0000256" key="2">
    <source>
        <dbReference type="SAM" id="SignalP"/>
    </source>
</evidence>
<dbReference type="InterPro" id="IPR013863">
    <property type="entry name" value="VID27_C"/>
</dbReference>
<feature type="region of interest" description="Disordered" evidence="1">
    <location>
        <begin position="188"/>
        <end position="267"/>
    </location>
</feature>
<organism evidence="6 7">
    <name type="scientific">Catenaria anguillulae PL171</name>
    <dbReference type="NCBI Taxonomy" id="765915"/>
    <lineage>
        <taxon>Eukaryota</taxon>
        <taxon>Fungi</taxon>
        <taxon>Fungi incertae sedis</taxon>
        <taxon>Blastocladiomycota</taxon>
        <taxon>Blastocladiomycetes</taxon>
        <taxon>Blastocladiales</taxon>
        <taxon>Catenariaceae</taxon>
        <taxon>Catenaria</taxon>
    </lineage>
</organism>
<dbReference type="Pfam" id="PF08553">
    <property type="entry name" value="VID27"/>
    <property type="match status" value="1"/>
</dbReference>
<feature type="signal peptide" evidence="2">
    <location>
        <begin position="1"/>
        <end position="17"/>
    </location>
</feature>
<evidence type="ECO:0000259" key="5">
    <source>
        <dbReference type="Pfam" id="PF17748"/>
    </source>
</evidence>
<dbReference type="EMBL" id="MCFL01000016">
    <property type="protein sequence ID" value="ORZ36573.1"/>
    <property type="molecule type" value="Genomic_DNA"/>
</dbReference>
<dbReference type="GO" id="GO:0005634">
    <property type="term" value="C:nucleus"/>
    <property type="evidence" value="ECO:0007669"/>
    <property type="project" value="TreeGrafter"/>
</dbReference>